<keyword evidence="2" id="KW-0238">DNA-binding</keyword>
<organism evidence="5 6">
    <name type="scientific">Paenibacillus oryzae</name>
    <dbReference type="NCBI Taxonomy" id="1844972"/>
    <lineage>
        <taxon>Bacteria</taxon>
        <taxon>Bacillati</taxon>
        <taxon>Bacillota</taxon>
        <taxon>Bacilli</taxon>
        <taxon>Bacillales</taxon>
        <taxon>Paenibacillaceae</taxon>
        <taxon>Paenibacillus</taxon>
    </lineage>
</organism>
<dbReference type="Pfam" id="PF01047">
    <property type="entry name" value="MarR"/>
    <property type="match status" value="1"/>
</dbReference>
<name>A0A1A5YRZ8_9BACL</name>
<evidence type="ECO:0000313" key="5">
    <source>
        <dbReference type="EMBL" id="OBR68401.1"/>
    </source>
</evidence>
<evidence type="ECO:0000256" key="3">
    <source>
        <dbReference type="ARBA" id="ARBA00023163"/>
    </source>
</evidence>
<proteinExistence type="predicted"/>
<evidence type="ECO:0000256" key="1">
    <source>
        <dbReference type="ARBA" id="ARBA00023015"/>
    </source>
</evidence>
<dbReference type="Gene3D" id="1.10.10.10">
    <property type="entry name" value="Winged helix-like DNA-binding domain superfamily/Winged helix DNA-binding domain"/>
    <property type="match status" value="1"/>
</dbReference>
<dbReference type="OrthoDB" id="9799663at2"/>
<keyword evidence="3" id="KW-0804">Transcription</keyword>
<dbReference type="STRING" id="1844972.A7K91_21195"/>
<dbReference type="InterPro" id="IPR000835">
    <property type="entry name" value="HTH_MarR-typ"/>
</dbReference>
<evidence type="ECO:0000259" key="4">
    <source>
        <dbReference type="PROSITE" id="PS50995"/>
    </source>
</evidence>
<dbReference type="SMART" id="SM00347">
    <property type="entry name" value="HTH_MARR"/>
    <property type="match status" value="1"/>
</dbReference>
<protein>
    <submittedName>
        <fullName evidence="5">MarR family transcriptional regulator</fullName>
    </submittedName>
</protein>
<dbReference type="PANTHER" id="PTHR33164:SF43">
    <property type="entry name" value="HTH-TYPE TRANSCRIPTIONAL REPRESSOR YETL"/>
    <property type="match status" value="1"/>
</dbReference>
<keyword evidence="6" id="KW-1185">Reference proteome</keyword>
<dbReference type="InterPro" id="IPR039422">
    <property type="entry name" value="MarR/SlyA-like"/>
</dbReference>
<sequence length="141" mass="16805">MELEKYIGVNVQRAALKLNNYYQKVVNPFDITVDQWEILIVLWEKEGITQKELAERLHKDQTNVARMLFKLEKKGFIYRVVHETDRRSLRVYLTPKGRDIKDEILAPSIEAYNITIEGLSEEEVEMFRRILTKMYNNVKDQ</sequence>
<gene>
    <name evidence="5" type="ORF">A7K91_21195</name>
</gene>
<dbReference type="Proteomes" id="UP000092024">
    <property type="component" value="Unassembled WGS sequence"/>
</dbReference>
<dbReference type="InterPro" id="IPR036388">
    <property type="entry name" value="WH-like_DNA-bd_sf"/>
</dbReference>
<dbReference type="PRINTS" id="PR00598">
    <property type="entry name" value="HTHMARR"/>
</dbReference>
<dbReference type="GO" id="GO:0003700">
    <property type="term" value="F:DNA-binding transcription factor activity"/>
    <property type="evidence" value="ECO:0007669"/>
    <property type="project" value="InterPro"/>
</dbReference>
<keyword evidence="1" id="KW-0805">Transcription regulation</keyword>
<dbReference type="PROSITE" id="PS01117">
    <property type="entry name" value="HTH_MARR_1"/>
    <property type="match status" value="1"/>
</dbReference>
<dbReference type="GO" id="GO:0006950">
    <property type="term" value="P:response to stress"/>
    <property type="evidence" value="ECO:0007669"/>
    <property type="project" value="TreeGrafter"/>
</dbReference>
<evidence type="ECO:0000313" key="6">
    <source>
        <dbReference type="Proteomes" id="UP000092024"/>
    </source>
</evidence>
<dbReference type="InterPro" id="IPR023187">
    <property type="entry name" value="Tscrpt_reg_MarR-type_CS"/>
</dbReference>
<dbReference type="PANTHER" id="PTHR33164">
    <property type="entry name" value="TRANSCRIPTIONAL REGULATOR, MARR FAMILY"/>
    <property type="match status" value="1"/>
</dbReference>
<dbReference type="SUPFAM" id="SSF46785">
    <property type="entry name" value="Winged helix' DNA-binding domain"/>
    <property type="match status" value="1"/>
</dbReference>
<feature type="domain" description="HTH marR-type" evidence="4">
    <location>
        <begin position="4"/>
        <end position="136"/>
    </location>
</feature>
<dbReference type="InterPro" id="IPR036390">
    <property type="entry name" value="WH_DNA-bd_sf"/>
</dbReference>
<dbReference type="GO" id="GO:0003677">
    <property type="term" value="F:DNA binding"/>
    <property type="evidence" value="ECO:0007669"/>
    <property type="project" value="UniProtKB-KW"/>
</dbReference>
<evidence type="ECO:0000256" key="2">
    <source>
        <dbReference type="ARBA" id="ARBA00023125"/>
    </source>
</evidence>
<dbReference type="AlphaFoldDB" id="A0A1A5YRZ8"/>
<dbReference type="RefSeq" id="WP_068679171.1">
    <property type="nucleotide sequence ID" value="NZ_LYPA01000026.1"/>
</dbReference>
<comment type="caution">
    <text evidence="5">The sequence shown here is derived from an EMBL/GenBank/DDBJ whole genome shotgun (WGS) entry which is preliminary data.</text>
</comment>
<dbReference type="EMBL" id="LYPA01000026">
    <property type="protein sequence ID" value="OBR68401.1"/>
    <property type="molecule type" value="Genomic_DNA"/>
</dbReference>
<dbReference type="PROSITE" id="PS50995">
    <property type="entry name" value="HTH_MARR_2"/>
    <property type="match status" value="1"/>
</dbReference>
<accession>A0A1A5YRZ8</accession>
<reference evidence="5 6" key="1">
    <citation type="submission" date="2016-05" db="EMBL/GenBank/DDBJ databases">
        <title>Paenibacillus oryzae. sp. nov., isolated from the rice root.</title>
        <authorList>
            <person name="Zhang J."/>
            <person name="Zhang X."/>
        </authorList>
    </citation>
    <scope>NUCLEOTIDE SEQUENCE [LARGE SCALE GENOMIC DNA]</scope>
    <source>
        <strain evidence="5 6">1DrF-4</strain>
    </source>
</reference>